<evidence type="ECO:0000313" key="1">
    <source>
        <dbReference type="EMBL" id="KAI3716516.1"/>
    </source>
</evidence>
<protein>
    <submittedName>
        <fullName evidence="1">Uncharacterized protein</fullName>
    </submittedName>
</protein>
<comment type="caution">
    <text evidence="1">The sequence shown here is derived from an EMBL/GenBank/DDBJ whole genome shotgun (WGS) entry which is preliminary data.</text>
</comment>
<name>A0ACB9B422_9ASTR</name>
<reference evidence="1 2" key="2">
    <citation type="journal article" date="2022" name="Mol. Ecol. Resour.">
        <title>The genomes of chicory, endive, great burdock and yacon provide insights into Asteraceae paleo-polyploidization history and plant inulin production.</title>
        <authorList>
            <person name="Fan W."/>
            <person name="Wang S."/>
            <person name="Wang H."/>
            <person name="Wang A."/>
            <person name="Jiang F."/>
            <person name="Liu H."/>
            <person name="Zhao H."/>
            <person name="Xu D."/>
            <person name="Zhang Y."/>
        </authorList>
    </citation>
    <scope>NUCLEOTIDE SEQUENCE [LARGE SCALE GENOMIC DNA]</scope>
    <source>
        <strain evidence="2">cv. Yunnan</strain>
        <tissue evidence="1">Leaves</tissue>
    </source>
</reference>
<accession>A0ACB9B422</accession>
<dbReference type="EMBL" id="CM042040">
    <property type="protein sequence ID" value="KAI3716516.1"/>
    <property type="molecule type" value="Genomic_DNA"/>
</dbReference>
<dbReference type="Proteomes" id="UP001056120">
    <property type="component" value="Linkage Group LG23"/>
</dbReference>
<keyword evidence="2" id="KW-1185">Reference proteome</keyword>
<sequence>MANLSSLFTLCLLTIMSVTSPATAAFWKTVKTRPFKLGTTKLSHFQFFWHDTQSGSNPTSINIVKPPPRNTTFPTGFGIVNVIDDPLTDKPEFNGSRMLGRAQGFYGLVSQEEHALLMGMTFVFSTGRYSGSTLTVLGRNPVFQRVREMPVIGGTGLFRFARGYVKATTHTLNTKTRDVIVRYNVCVLHY</sequence>
<organism evidence="1 2">
    <name type="scientific">Smallanthus sonchifolius</name>
    <dbReference type="NCBI Taxonomy" id="185202"/>
    <lineage>
        <taxon>Eukaryota</taxon>
        <taxon>Viridiplantae</taxon>
        <taxon>Streptophyta</taxon>
        <taxon>Embryophyta</taxon>
        <taxon>Tracheophyta</taxon>
        <taxon>Spermatophyta</taxon>
        <taxon>Magnoliopsida</taxon>
        <taxon>eudicotyledons</taxon>
        <taxon>Gunneridae</taxon>
        <taxon>Pentapetalae</taxon>
        <taxon>asterids</taxon>
        <taxon>campanulids</taxon>
        <taxon>Asterales</taxon>
        <taxon>Asteraceae</taxon>
        <taxon>Asteroideae</taxon>
        <taxon>Heliantheae alliance</taxon>
        <taxon>Millerieae</taxon>
        <taxon>Smallanthus</taxon>
    </lineage>
</organism>
<reference evidence="2" key="1">
    <citation type="journal article" date="2022" name="Mol. Ecol. Resour.">
        <title>The genomes of chicory, endive, great burdock and yacon provide insights into Asteraceae palaeo-polyploidization history and plant inulin production.</title>
        <authorList>
            <person name="Fan W."/>
            <person name="Wang S."/>
            <person name="Wang H."/>
            <person name="Wang A."/>
            <person name="Jiang F."/>
            <person name="Liu H."/>
            <person name="Zhao H."/>
            <person name="Xu D."/>
            <person name="Zhang Y."/>
        </authorList>
    </citation>
    <scope>NUCLEOTIDE SEQUENCE [LARGE SCALE GENOMIC DNA]</scope>
    <source>
        <strain evidence="2">cv. Yunnan</strain>
    </source>
</reference>
<evidence type="ECO:0000313" key="2">
    <source>
        <dbReference type="Proteomes" id="UP001056120"/>
    </source>
</evidence>
<proteinExistence type="predicted"/>
<gene>
    <name evidence="1" type="ORF">L1987_67438</name>
</gene>